<dbReference type="Proteomes" id="UP000183894">
    <property type="component" value="Unassembled WGS sequence"/>
</dbReference>
<accession>A0A1H7MRX0</accession>
<evidence type="ECO:0000313" key="2">
    <source>
        <dbReference type="Proteomes" id="UP000183894"/>
    </source>
</evidence>
<dbReference type="RefSeq" id="WP_074793139.1">
    <property type="nucleotide sequence ID" value="NZ_FOAD01000003.1"/>
</dbReference>
<reference evidence="1 2" key="1">
    <citation type="submission" date="2016-10" db="EMBL/GenBank/DDBJ databases">
        <authorList>
            <person name="de Groot N.N."/>
        </authorList>
    </citation>
    <scope>NUCLEOTIDE SEQUENCE [LARGE SCALE GENOMIC DNA]</scope>
    <source>
        <strain evidence="1 2">CDM_5</strain>
    </source>
</reference>
<dbReference type="Pfam" id="PF25858">
    <property type="entry name" value="DUF7958"/>
    <property type="match status" value="1"/>
</dbReference>
<evidence type="ECO:0000313" key="1">
    <source>
        <dbReference type="EMBL" id="SEL14096.1"/>
    </source>
</evidence>
<sequence>MNADFLGEDENDIGVKVEDNNSASHHIEMHKSNGEIYAHQCDAYADHPRNRTPDENEYNEQARRYARYYVYRERGYDTVTHVENPEYIDTVRRAIADLSDAAFEEYFGALYRQLRSHDDSSVDRLVQLPSGVQQEDAVVYELDVYLGVDVQDDTLADQIEEIAQTHGLTLGRETPRSPASVSASELDEWRTVGDQLVAVADDQVLHDALEISAVSGIHVGYPDASGEHQVQRADDPLRREPDTTIELLPYAPDSLSEFREYLDHHLRCQVRDCYAGMGLLAPEPFRVRGFGKFIYARRYDHYNIYPPMHEADPDHNRALL</sequence>
<organism evidence="1 2">
    <name type="scientific">Haloferax larsenii</name>
    <dbReference type="NCBI Taxonomy" id="302484"/>
    <lineage>
        <taxon>Archaea</taxon>
        <taxon>Methanobacteriati</taxon>
        <taxon>Methanobacteriota</taxon>
        <taxon>Stenosarchaea group</taxon>
        <taxon>Halobacteria</taxon>
        <taxon>Halobacteriales</taxon>
        <taxon>Haloferacaceae</taxon>
        <taxon>Haloferax</taxon>
    </lineage>
</organism>
<dbReference type="InterPro" id="IPR058264">
    <property type="entry name" value="DUF7958"/>
</dbReference>
<dbReference type="OrthoDB" id="242611at2157"/>
<gene>
    <name evidence="1" type="ORF">SAMN04488691_10374</name>
</gene>
<dbReference type="AlphaFoldDB" id="A0A1H7MRX0"/>
<dbReference type="EMBL" id="FOAD01000003">
    <property type="protein sequence ID" value="SEL14096.1"/>
    <property type="molecule type" value="Genomic_DNA"/>
</dbReference>
<protein>
    <submittedName>
        <fullName evidence="1">Uncharacterized protein</fullName>
    </submittedName>
</protein>
<proteinExistence type="predicted"/>
<name>A0A1H7MRX0_HALLR</name>